<evidence type="ECO:0000256" key="19">
    <source>
        <dbReference type="ARBA" id="ARBA00023316"/>
    </source>
</evidence>
<evidence type="ECO:0000256" key="16">
    <source>
        <dbReference type="ARBA" id="ARBA00023136"/>
    </source>
</evidence>
<dbReference type="InterPro" id="IPR012338">
    <property type="entry name" value="Beta-lactam/transpept-like"/>
</dbReference>
<keyword evidence="17" id="KW-0046">Antibiotic resistance</keyword>
<evidence type="ECO:0000259" key="25">
    <source>
        <dbReference type="Pfam" id="PF00912"/>
    </source>
</evidence>
<keyword evidence="8" id="KW-0328">Glycosyltransferase</keyword>
<evidence type="ECO:0000256" key="13">
    <source>
        <dbReference type="ARBA" id="ARBA00022968"/>
    </source>
</evidence>
<keyword evidence="13" id="KW-0735">Signal-anchor</keyword>
<gene>
    <name evidence="27" type="ORF">METZ01_LOCUS123433</name>
</gene>
<dbReference type="Pfam" id="PF00912">
    <property type="entry name" value="Transgly"/>
    <property type="match status" value="1"/>
</dbReference>
<name>A0A381Y0J4_9ZZZZ</name>
<sequence>MSNLFKKLFLIISGMFLITAISVIAILWAFSNKLPDYKFLKNYKPPVSSKVYSGEGELVDDFSKEKRIFVPYNAIPAKVINSFLSAEDKNFFSHPGVDAKGIVRATINNISNILSSKRLEGASTITQQVAKNFLLSNEVSINRKIKEAILAFRIERALSKKRILELYLNQIYLGQGAWGIASASLEYFNKPISELNYSEAALLAALPKAPSKYNPYKNMELAKFRRNIVLKNLLDNNYLKKKDYNRLVQQEINLKKRKKIFLEDTRYYVEDIRKNVVDQFGFDKVYKQGLNIKTPLNLELQNIATSSLRKGLEKYDKRKGWRGALTNKKNSENWKKDLDKFQLEKSIGWEIAIVKKINKFSSTIETSNNSKGIINYENISWTKREFEDLFNIGDVVYVKKIKDDKYELKQLPKINGGIVVMDPFTGRVYALSGGFSFKKSEFNRATQALRQPGSAFKPFIYALALENNFSPNTLILDAPLVLEQGSDLKMWKPENYGKKFFGPSTLRMGLEKSRNLMTVRIAQELGVKKIVNFTKQLGIYDNPQELLSISLGSAETTLLKLTSAYCVFVNGGKKIKPILIDRIQDSEGITFFNTETRTCKNCNNVSYSSKNIPIISDNFEEVISPQTAYQITSMLEGVIKRGTGKGLRDLNLDLAGKTGTTNKNTDTWFIGFTSKLVVGVYAGMDEPKTLGRYETGAKTAMPIFKDFVKRSIKKKDARPFKVAPNISMMVIEPITGKKASFGSKETIVEAFKKEKIDNKNSPFGNIRDRLKNNNILRFY</sequence>
<comment type="subcellular location">
    <subcellularLocation>
        <location evidence="1">Cell inner membrane</location>
        <topology evidence="1">Single-pass type II membrane protein</topology>
    </subcellularLocation>
</comment>
<dbReference type="GO" id="GO:0030288">
    <property type="term" value="C:outer membrane-bounded periplasmic space"/>
    <property type="evidence" value="ECO:0007669"/>
    <property type="project" value="TreeGrafter"/>
</dbReference>
<dbReference type="InterPro" id="IPR001264">
    <property type="entry name" value="Glyco_trans_51"/>
</dbReference>
<proteinExistence type="predicted"/>
<dbReference type="NCBIfam" id="TIGR02074">
    <property type="entry name" value="PBP_1a_fam"/>
    <property type="match status" value="1"/>
</dbReference>
<evidence type="ECO:0000256" key="15">
    <source>
        <dbReference type="ARBA" id="ARBA00022989"/>
    </source>
</evidence>
<feature type="domain" description="Glycosyl transferase family 51" evidence="25">
    <location>
        <begin position="56"/>
        <end position="233"/>
    </location>
</feature>
<dbReference type="PANTHER" id="PTHR32282">
    <property type="entry name" value="BINDING PROTEIN TRANSPEPTIDASE, PUTATIVE-RELATED"/>
    <property type="match status" value="1"/>
</dbReference>
<evidence type="ECO:0000256" key="9">
    <source>
        <dbReference type="ARBA" id="ARBA00022679"/>
    </source>
</evidence>
<feature type="domain" description="Penicillin-binding protein OB-like" evidence="26">
    <location>
        <begin position="321"/>
        <end position="414"/>
    </location>
</feature>
<evidence type="ECO:0000256" key="12">
    <source>
        <dbReference type="ARBA" id="ARBA00022960"/>
    </source>
</evidence>
<dbReference type="SUPFAM" id="SSF56601">
    <property type="entry name" value="beta-lactamase/transpeptidase-like"/>
    <property type="match status" value="1"/>
</dbReference>
<dbReference type="GO" id="GO:0009002">
    <property type="term" value="F:serine-type D-Ala-D-Ala carboxypeptidase activity"/>
    <property type="evidence" value="ECO:0007669"/>
    <property type="project" value="UniProtKB-EC"/>
</dbReference>
<evidence type="ECO:0000256" key="14">
    <source>
        <dbReference type="ARBA" id="ARBA00022984"/>
    </source>
</evidence>
<dbReference type="InterPro" id="IPR023346">
    <property type="entry name" value="Lysozyme-like_dom_sf"/>
</dbReference>
<comment type="catalytic activity">
    <reaction evidence="22">
        <text>[GlcNAc-(1-&gt;4)-Mur2Ac(oyl-L-Ala-gamma-D-Glu-L-Lys-D-Ala-D-Ala)](n)-di-trans,octa-cis-undecaprenyl diphosphate + beta-D-GlcNAc-(1-&gt;4)-Mur2Ac(oyl-L-Ala-gamma-D-Glu-L-Lys-D-Ala-D-Ala)-di-trans,octa-cis-undecaprenyl diphosphate = [GlcNAc-(1-&gt;4)-Mur2Ac(oyl-L-Ala-gamma-D-Glu-L-Lys-D-Ala-D-Ala)](n+1)-di-trans,octa-cis-undecaprenyl diphosphate + di-trans,octa-cis-undecaprenyl diphosphate + H(+)</text>
        <dbReference type="Rhea" id="RHEA:23708"/>
        <dbReference type="Rhea" id="RHEA-COMP:9602"/>
        <dbReference type="Rhea" id="RHEA-COMP:9603"/>
        <dbReference type="ChEBI" id="CHEBI:15378"/>
        <dbReference type="ChEBI" id="CHEBI:58405"/>
        <dbReference type="ChEBI" id="CHEBI:60033"/>
        <dbReference type="ChEBI" id="CHEBI:78435"/>
        <dbReference type="EC" id="2.4.99.28"/>
    </reaction>
</comment>
<evidence type="ECO:0000259" key="26">
    <source>
        <dbReference type="Pfam" id="PF17092"/>
    </source>
</evidence>
<dbReference type="GO" id="GO:0008658">
    <property type="term" value="F:penicillin binding"/>
    <property type="evidence" value="ECO:0007669"/>
    <property type="project" value="InterPro"/>
</dbReference>
<dbReference type="GO" id="GO:0046677">
    <property type="term" value="P:response to antibiotic"/>
    <property type="evidence" value="ECO:0007669"/>
    <property type="project" value="UniProtKB-KW"/>
</dbReference>
<dbReference type="GO" id="GO:0008955">
    <property type="term" value="F:peptidoglycan glycosyltransferase activity"/>
    <property type="evidence" value="ECO:0007669"/>
    <property type="project" value="UniProtKB-EC"/>
</dbReference>
<keyword evidence="18" id="KW-0511">Multifunctional enzyme</keyword>
<dbReference type="SUPFAM" id="SSF53955">
    <property type="entry name" value="Lysozyme-like"/>
    <property type="match status" value="1"/>
</dbReference>
<accession>A0A381Y0J4</accession>
<keyword evidence="5" id="KW-0997">Cell inner membrane</keyword>
<evidence type="ECO:0000256" key="17">
    <source>
        <dbReference type="ARBA" id="ARBA00023251"/>
    </source>
</evidence>
<dbReference type="InterPro" id="IPR050396">
    <property type="entry name" value="Glycosyltr_51/Transpeptidase"/>
</dbReference>
<evidence type="ECO:0000256" key="21">
    <source>
        <dbReference type="ARBA" id="ARBA00044770"/>
    </source>
</evidence>
<dbReference type="GO" id="GO:0071555">
    <property type="term" value="P:cell wall organization"/>
    <property type="evidence" value="ECO:0007669"/>
    <property type="project" value="UniProtKB-KW"/>
</dbReference>
<dbReference type="GO" id="GO:0008360">
    <property type="term" value="P:regulation of cell shape"/>
    <property type="evidence" value="ECO:0007669"/>
    <property type="project" value="UniProtKB-KW"/>
</dbReference>
<evidence type="ECO:0000256" key="5">
    <source>
        <dbReference type="ARBA" id="ARBA00022519"/>
    </source>
</evidence>
<evidence type="ECO:0000313" key="27">
    <source>
        <dbReference type="EMBL" id="SVA70579.1"/>
    </source>
</evidence>
<dbReference type="InterPro" id="IPR001460">
    <property type="entry name" value="PCN-bd_Tpept"/>
</dbReference>
<keyword evidence="9" id="KW-0808">Transferase</keyword>
<evidence type="ECO:0000256" key="7">
    <source>
        <dbReference type="ARBA" id="ARBA00022670"/>
    </source>
</evidence>
<dbReference type="EC" id="3.4.16.4" evidence="2"/>
<dbReference type="Pfam" id="PF00905">
    <property type="entry name" value="Transpeptidase"/>
    <property type="match status" value="1"/>
</dbReference>
<keyword evidence="16 23" id="KW-0472">Membrane</keyword>
<dbReference type="FunFam" id="1.10.3810.10:FF:000003">
    <property type="entry name" value="Penicillin-binding protein 1a"/>
    <property type="match status" value="1"/>
</dbReference>
<dbReference type="InterPro" id="IPR036950">
    <property type="entry name" value="PBP_transglycosylase"/>
</dbReference>
<keyword evidence="12" id="KW-0133">Cell shape</keyword>
<evidence type="ECO:0000256" key="2">
    <source>
        <dbReference type="ARBA" id="ARBA00012448"/>
    </source>
</evidence>
<keyword evidence="11" id="KW-0378">Hydrolase</keyword>
<evidence type="ECO:0000256" key="23">
    <source>
        <dbReference type="SAM" id="Phobius"/>
    </source>
</evidence>
<dbReference type="GO" id="GO:0005886">
    <property type="term" value="C:plasma membrane"/>
    <property type="evidence" value="ECO:0007669"/>
    <property type="project" value="UniProtKB-SubCell"/>
</dbReference>
<dbReference type="EC" id="2.4.99.28" evidence="21"/>
<comment type="catalytic activity">
    <reaction evidence="20">
        <text>Preferential cleavage: (Ac)2-L-Lys-D-Ala-|-D-Ala. Also transpeptidation of peptidyl-alanyl moieties that are N-acyl substituents of D-alanine.</text>
        <dbReference type="EC" id="3.4.16.4"/>
    </reaction>
</comment>
<dbReference type="Pfam" id="PF17092">
    <property type="entry name" value="PCB_OB"/>
    <property type="match status" value="1"/>
</dbReference>
<feature type="transmembrane region" description="Helical" evidence="23">
    <location>
        <begin position="7"/>
        <end position="30"/>
    </location>
</feature>
<keyword evidence="4" id="KW-1003">Cell membrane</keyword>
<evidence type="ECO:0000256" key="4">
    <source>
        <dbReference type="ARBA" id="ARBA00022475"/>
    </source>
</evidence>
<keyword evidence="10 23" id="KW-0812">Transmembrane</keyword>
<evidence type="ECO:0000256" key="3">
    <source>
        <dbReference type="ARBA" id="ARBA00018638"/>
    </source>
</evidence>
<keyword evidence="19" id="KW-0961">Cell wall biogenesis/degradation</keyword>
<evidence type="ECO:0000256" key="8">
    <source>
        <dbReference type="ARBA" id="ARBA00022676"/>
    </source>
</evidence>
<evidence type="ECO:0000256" key="11">
    <source>
        <dbReference type="ARBA" id="ARBA00022801"/>
    </source>
</evidence>
<evidence type="ECO:0000256" key="10">
    <source>
        <dbReference type="ARBA" id="ARBA00022692"/>
    </source>
</evidence>
<protein>
    <recommendedName>
        <fullName evidence="3">Penicillin-binding protein 1A</fullName>
        <ecNumber evidence="21">2.4.99.28</ecNumber>
        <ecNumber evidence="2">3.4.16.4</ecNumber>
    </recommendedName>
</protein>
<evidence type="ECO:0000256" key="18">
    <source>
        <dbReference type="ARBA" id="ARBA00023268"/>
    </source>
</evidence>
<dbReference type="GO" id="GO:0009252">
    <property type="term" value="P:peptidoglycan biosynthetic process"/>
    <property type="evidence" value="ECO:0007669"/>
    <property type="project" value="UniProtKB-KW"/>
</dbReference>
<dbReference type="GO" id="GO:0006508">
    <property type="term" value="P:proteolysis"/>
    <property type="evidence" value="ECO:0007669"/>
    <property type="project" value="UniProtKB-KW"/>
</dbReference>
<evidence type="ECO:0000256" key="22">
    <source>
        <dbReference type="ARBA" id="ARBA00049902"/>
    </source>
</evidence>
<reference evidence="27" key="1">
    <citation type="submission" date="2018-05" db="EMBL/GenBank/DDBJ databases">
        <authorList>
            <person name="Lanie J.A."/>
            <person name="Ng W.-L."/>
            <person name="Kazmierczak K.M."/>
            <person name="Andrzejewski T.M."/>
            <person name="Davidsen T.M."/>
            <person name="Wayne K.J."/>
            <person name="Tettelin H."/>
            <person name="Glass J.I."/>
            <person name="Rusch D."/>
            <person name="Podicherti R."/>
            <person name="Tsui H.-C.T."/>
            <person name="Winkler M.E."/>
        </authorList>
    </citation>
    <scope>NUCLEOTIDE SEQUENCE</scope>
</reference>
<dbReference type="CDD" id="cd00164">
    <property type="entry name" value="S1_like"/>
    <property type="match status" value="1"/>
</dbReference>
<dbReference type="InterPro" id="IPR031376">
    <property type="entry name" value="PCB_OB"/>
</dbReference>
<dbReference type="Gene3D" id="1.10.3810.10">
    <property type="entry name" value="Biosynthetic peptidoglycan transglycosylase-like"/>
    <property type="match status" value="1"/>
</dbReference>
<keyword evidence="15 23" id="KW-1133">Transmembrane helix</keyword>
<keyword evidence="7" id="KW-0645">Protease</keyword>
<evidence type="ECO:0000256" key="6">
    <source>
        <dbReference type="ARBA" id="ARBA00022645"/>
    </source>
</evidence>
<evidence type="ECO:0000259" key="24">
    <source>
        <dbReference type="Pfam" id="PF00905"/>
    </source>
</evidence>
<feature type="domain" description="Penicillin-binding protein transpeptidase" evidence="24">
    <location>
        <begin position="416"/>
        <end position="708"/>
    </location>
</feature>
<evidence type="ECO:0000256" key="20">
    <source>
        <dbReference type="ARBA" id="ARBA00034000"/>
    </source>
</evidence>
<dbReference type="Gene3D" id="3.40.710.10">
    <property type="entry name" value="DD-peptidase/beta-lactamase superfamily"/>
    <property type="match status" value="2"/>
</dbReference>
<keyword evidence="14" id="KW-0573">Peptidoglycan synthesis</keyword>
<evidence type="ECO:0000256" key="1">
    <source>
        <dbReference type="ARBA" id="ARBA00004249"/>
    </source>
</evidence>
<keyword evidence="6" id="KW-0121">Carboxypeptidase</keyword>
<dbReference type="PANTHER" id="PTHR32282:SF27">
    <property type="entry name" value="PENICILLIN-BINDING PROTEIN 1A"/>
    <property type="match status" value="1"/>
</dbReference>
<dbReference type="EMBL" id="UINC01017074">
    <property type="protein sequence ID" value="SVA70579.1"/>
    <property type="molecule type" value="Genomic_DNA"/>
</dbReference>
<dbReference type="AlphaFoldDB" id="A0A381Y0J4"/>
<organism evidence="27">
    <name type="scientific">marine metagenome</name>
    <dbReference type="NCBI Taxonomy" id="408172"/>
    <lineage>
        <taxon>unclassified sequences</taxon>
        <taxon>metagenomes</taxon>
        <taxon>ecological metagenomes</taxon>
    </lineage>
</organism>